<reference evidence="4" key="1">
    <citation type="submission" date="2010-05" db="EMBL/GenBank/DDBJ databases">
        <title>The genome sequence of Magnaporthe poae strain ATCC 64411.</title>
        <authorList>
            <person name="Ma L.-J."/>
            <person name="Dead R."/>
            <person name="Young S."/>
            <person name="Zeng Q."/>
            <person name="Koehrsen M."/>
            <person name="Alvarado L."/>
            <person name="Berlin A."/>
            <person name="Chapman S.B."/>
            <person name="Chen Z."/>
            <person name="Freedman E."/>
            <person name="Gellesch M."/>
            <person name="Goldberg J."/>
            <person name="Griggs A."/>
            <person name="Gujja S."/>
            <person name="Heilman E.R."/>
            <person name="Heiman D."/>
            <person name="Hepburn T."/>
            <person name="Howarth C."/>
            <person name="Jen D."/>
            <person name="Larson L."/>
            <person name="Mehta T."/>
            <person name="Neiman D."/>
            <person name="Pearson M."/>
            <person name="Roberts A."/>
            <person name="Saif S."/>
            <person name="Shea T."/>
            <person name="Shenoy N."/>
            <person name="Sisk P."/>
            <person name="Stolte C."/>
            <person name="Sykes S."/>
            <person name="Walk T."/>
            <person name="White J."/>
            <person name="Yandava C."/>
            <person name="Haas B."/>
            <person name="Nusbaum C."/>
            <person name="Birren B."/>
        </authorList>
    </citation>
    <scope>NUCLEOTIDE SEQUENCE [LARGE SCALE GENOMIC DNA]</scope>
    <source>
        <strain evidence="4">ATCC 64411 / 73-15</strain>
    </source>
</reference>
<reference evidence="2" key="3">
    <citation type="submission" date="2011-03" db="EMBL/GenBank/DDBJ databases">
        <title>Annotation of Magnaporthe poae ATCC 64411.</title>
        <authorList>
            <person name="Ma L.-J."/>
            <person name="Dead R."/>
            <person name="Young S.K."/>
            <person name="Zeng Q."/>
            <person name="Gargeya S."/>
            <person name="Fitzgerald M."/>
            <person name="Haas B."/>
            <person name="Abouelleil A."/>
            <person name="Alvarado L."/>
            <person name="Arachchi H.M."/>
            <person name="Berlin A."/>
            <person name="Brown A."/>
            <person name="Chapman S.B."/>
            <person name="Chen Z."/>
            <person name="Dunbar C."/>
            <person name="Freedman E."/>
            <person name="Gearin G."/>
            <person name="Gellesch M."/>
            <person name="Goldberg J."/>
            <person name="Griggs A."/>
            <person name="Gujja S."/>
            <person name="Heiman D."/>
            <person name="Howarth C."/>
            <person name="Larson L."/>
            <person name="Lui A."/>
            <person name="MacDonald P.J.P."/>
            <person name="Mehta T."/>
            <person name="Montmayeur A."/>
            <person name="Murphy C."/>
            <person name="Neiman D."/>
            <person name="Pearson M."/>
            <person name="Priest M."/>
            <person name="Roberts A."/>
            <person name="Saif S."/>
            <person name="Shea T."/>
            <person name="Shenoy N."/>
            <person name="Sisk P."/>
            <person name="Stolte C."/>
            <person name="Sykes S."/>
            <person name="Yandava C."/>
            <person name="Wortman J."/>
            <person name="Nusbaum C."/>
            <person name="Birren B."/>
        </authorList>
    </citation>
    <scope>NUCLEOTIDE SEQUENCE</scope>
    <source>
        <strain evidence="2">ATCC 64411</strain>
    </source>
</reference>
<evidence type="ECO:0000313" key="2">
    <source>
        <dbReference type="EMBL" id="KLU88448.1"/>
    </source>
</evidence>
<dbReference type="Proteomes" id="UP000011715">
    <property type="component" value="Unassembled WGS sequence"/>
</dbReference>
<dbReference type="EMBL" id="ADBL01001793">
    <property type="status" value="NOT_ANNOTATED_CDS"/>
    <property type="molecule type" value="Genomic_DNA"/>
</dbReference>
<reference evidence="2" key="2">
    <citation type="submission" date="2010-05" db="EMBL/GenBank/DDBJ databases">
        <title>The Genome Sequence of Magnaporthe poae strain ATCC 64411.</title>
        <authorList>
            <consortium name="The Broad Institute Genome Sequencing Platform"/>
            <consortium name="Broad Institute Genome Sequencing Center for Infectious Disease"/>
            <person name="Ma L.-J."/>
            <person name="Dead R."/>
            <person name="Young S."/>
            <person name="Zeng Q."/>
            <person name="Koehrsen M."/>
            <person name="Alvarado L."/>
            <person name="Berlin A."/>
            <person name="Chapman S.B."/>
            <person name="Chen Z."/>
            <person name="Freedman E."/>
            <person name="Gellesch M."/>
            <person name="Goldberg J."/>
            <person name="Griggs A."/>
            <person name="Gujja S."/>
            <person name="Heilman E.R."/>
            <person name="Heiman D."/>
            <person name="Hepburn T."/>
            <person name="Howarth C."/>
            <person name="Jen D."/>
            <person name="Larson L."/>
            <person name="Mehta T."/>
            <person name="Neiman D."/>
            <person name="Pearson M."/>
            <person name="Roberts A."/>
            <person name="Saif S."/>
            <person name="Shea T."/>
            <person name="Shenoy N."/>
            <person name="Sisk P."/>
            <person name="Stolte C."/>
            <person name="Sykes S."/>
            <person name="Walk T."/>
            <person name="White J."/>
            <person name="Yandava C."/>
            <person name="Haas B."/>
            <person name="Nusbaum C."/>
            <person name="Birren B."/>
        </authorList>
    </citation>
    <scope>NUCLEOTIDE SEQUENCE</scope>
    <source>
        <strain evidence="2">ATCC 64411</strain>
    </source>
</reference>
<evidence type="ECO:0000313" key="4">
    <source>
        <dbReference type="Proteomes" id="UP000011715"/>
    </source>
</evidence>
<reference evidence="3" key="5">
    <citation type="submission" date="2015-06" db="UniProtKB">
        <authorList>
            <consortium name="EnsemblFungi"/>
        </authorList>
    </citation>
    <scope>IDENTIFICATION</scope>
    <source>
        <strain evidence="3">ATCC 64411</strain>
    </source>
</reference>
<dbReference type="EMBL" id="GL876971">
    <property type="protein sequence ID" value="KLU88448.1"/>
    <property type="molecule type" value="Genomic_DNA"/>
</dbReference>
<reference evidence="3" key="4">
    <citation type="journal article" date="2015" name="G3 (Bethesda)">
        <title>Genome sequences of three phytopathogenic species of the Magnaporthaceae family of fungi.</title>
        <authorList>
            <person name="Okagaki L.H."/>
            <person name="Nunes C.C."/>
            <person name="Sailsbery J."/>
            <person name="Clay B."/>
            <person name="Brown D."/>
            <person name="John T."/>
            <person name="Oh Y."/>
            <person name="Young N."/>
            <person name="Fitzgerald M."/>
            <person name="Haas B.J."/>
            <person name="Zeng Q."/>
            <person name="Young S."/>
            <person name="Adiconis X."/>
            <person name="Fan L."/>
            <person name="Levin J.Z."/>
            <person name="Mitchell T.K."/>
            <person name="Okubara P.A."/>
            <person name="Farman M.L."/>
            <person name="Kohn L.M."/>
            <person name="Birren B."/>
            <person name="Ma L.-J."/>
            <person name="Dean R.A."/>
        </authorList>
    </citation>
    <scope>NUCLEOTIDE SEQUENCE</scope>
    <source>
        <strain evidence="3">ATCC 64411 / 73-15</strain>
    </source>
</reference>
<evidence type="ECO:0000313" key="3">
    <source>
        <dbReference type="EnsemblFungi" id="MAPG_07434T0"/>
    </source>
</evidence>
<dbReference type="VEuPathDB" id="FungiDB:MAPG_07434"/>
<dbReference type="EnsemblFungi" id="MAPG_07434T0">
    <property type="protein sequence ID" value="MAPG_07434T0"/>
    <property type="gene ID" value="MAPG_07434"/>
</dbReference>
<organism evidence="3 4">
    <name type="scientific">Magnaporthiopsis poae (strain ATCC 64411 / 73-15)</name>
    <name type="common">Kentucky bluegrass fungus</name>
    <name type="synonym">Magnaporthe poae</name>
    <dbReference type="NCBI Taxonomy" id="644358"/>
    <lineage>
        <taxon>Eukaryota</taxon>
        <taxon>Fungi</taxon>
        <taxon>Dikarya</taxon>
        <taxon>Ascomycota</taxon>
        <taxon>Pezizomycotina</taxon>
        <taxon>Sordariomycetes</taxon>
        <taxon>Sordariomycetidae</taxon>
        <taxon>Magnaporthales</taxon>
        <taxon>Magnaporthaceae</taxon>
        <taxon>Magnaporthiopsis</taxon>
    </lineage>
</organism>
<proteinExistence type="predicted"/>
<protein>
    <submittedName>
        <fullName evidence="2 3">Uncharacterized protein</fullName>
    </submittedName>
</protein>
<sequence>MVAVVESGTGQNVVPLHFPPLGPSPAILSKKENEKKKEEKKRKKKGDFFWDHLKCGVCTESPYKLWAVLAITMGEGELWLGLPCYNARDVELLHATDRLEPTYLSTLFPKRYGTRPATMSAHQTTSVSARCPPIRISQVVVGRR</sequence>
<feature type="region of interest" description="Disordered" evidence="1">
    <location>
        <begin position="24"/>
        <end position="43"/>
    </location>
</feature>
<evidence type="ECO:0000256" key="1">
    <source>
        <dbReference type="SAM" id="MobiDB-lite"/>
    </source>
</evidence>
<gene>
    <name evidence="2" type="ORF">MAPG_07434</name>
</gene>
<keyword evidence="4" id="KW-1185">Reference proteome</keyword>
<accession>A0A0C4E4N7</accession>
<dbReference type="AlphaFoldDB" id="A0A0C4E4N7"/>
<name>A0A0C4E4N7_MAGP6</name>